<keyword evidence="1" id="KW-1133">Transmembrane helix</keyword>
<dbReference type="Proteomes" id="UP000054526">
    <property type="component" value="Unassembled WGS sequence"/>
</dbReference>
<accession>A0ABR5A4P2</accession>
<keyword evidence="1" id="KW-0812">Transmembrane</keyword>
<dbReference type="RefSeq" id="WP_041062852.1">
    <property type="nucleotide sequence ID" value="NZ_JXAL01000016.1"/>
</dbReference>
<evidence type="ECO:0000256" key="1">
    <source>
        <dbReference type="SAM" id="Phobius"/>
    </source>
</evidence>
<sequence>MIRINEKSLFSVLLLVFTAVLLSDTIGMRDDTVLVPRLVGVILLAFVAVQAALDLFPAISSKLSSLSKSSSADTAIGGEGVVEEDTETNEERKSRFLYIGWMVLFVALIYYVGMIYAIVLCMFIYLRWISKQSWMLSVFYPLLTALAVYLSFVLGLKINYFM</sequence>
<reference evidence="3 4" key="1">
    <citation type="submission" date="2014-12" db="EMBL/GenBank/DDBJ databases">
        <title>Draft genome sequence of Cohnella kolymensis strain B-2846.</title>
        <authorList>
            <person name="Karlyshev A.V."/>
            <person name="Kudryashova E.B."/>
        </authorList>
    </citation>
    <scope>NUCLEOTIDE SEQUENCE [LARGE SCALE GENOMIC DNA]</scope>
    <source>
        <strain evidence="3 4">VKM B-2846</strain>
    </source>
</reference>
<organism evidence="3 4">
    <name type="scientific">Cohnella kolymensis</name>
    <dbReference type="NCBI Taxonomy" id="1590652"/>
    <lineage>
        <taxon>Bacteria</taxon>
        <taxon>Bacillati</taxon>
        <taxon>Bacillota</taxon>
        <taxon>Bacilli</taxon>
        <taxon>Bacillales</taxon>
        <taxon>Paenibacillaceae</taxon>
        <taxon>Cohnella</taxon>
    </lineage>
</organism>
<evidence type="ECO:0000313" key="3">
    <source>
        <dbReference type="EMBL" id="KIL35961.1"/>
    </source>
</evidence>
<keyword evidence="1" id="KW-0472">Membrane</keyword>
<dbReference type="Pfam" id="PF07331">
    <property type="entry name" value="TctB"/>
    <property type="match status" value="1"/>
</dbReference>
<feature type="transmembrane region" description="Helical" evidence="1">
    <location>
        <begin position="38"/>
        <end position="59"/>
    </location>
</feature>
<protein>
    <recommendedName>
        <fullName evidence="2">DUF1468 domain-containing protein</fullName>
    </recommendedName>
</protein>
<feature type="transmembrane region" description="Helical" evidence="1">
    <location>
        <begin position="138"/>
        <end position="156"/>
    </location>
</feature>
<feature type="domain" description="DUF1468" evidence="2">
    <location>
        <begin position="10"/>
        <end position="158"/>
    </location>
</feature>
<dbReference type="InterPro" id="IPR009936">
    <property type="entry name" value="DUF1468"/>
</dbReference>
<dbReference type="EMBL" id="JXAL01000016">
    <property type="protein sequence ID" value="KIL35961.1"/>
    <property type="molecule type" value="Genomic_DNA"/>
</dbReference>
<name>A0ABR5A4P2_9BACL</name>
<evidence type="ECO:0000259" key="2">
    <source>
        <dbReference type="Pfam" id="PF07331"/>
    </source>
</evidence>
<keyword evidence="4" id="KW-1185">Reference proteome</keyword>
<feature type="transmembrane region" description="Helical" evidence="1">
    <location>
        <begin position="96"/>
        <end position="126"/>
    </location>
</feature>
<proteinExistence type="predicted"/>
<comment type="caution">
    <text evidence="3">The sequence shown here is derived from an EMBL/GenBank/DDBJ whole genome shotgun (WGS) entry which is preliminary data.</text>
</comment>
<gene>
    <name evidence="3" type="ORF">SD71_11470</name>
</gene>
<evidence type="ECO:0000313" key="4">
    <source>
        <dbReference type="Proteomes" id="UP000054526"/>
    </source>
</evidence>